<dbReference type="InterPro" id="IPR047951">
    <property type="entry name" value="Transpos_ISL3"/>
</dbReference>
<proteinExistence type="predicted"/>
<dbReference type="EMBL" id="LLZJ01000384">
    <property type="protein sequence ID" value="KUL47645.1"/>
    <property type="molecule type" value="Genomic_DNA"/>
</dbReference>
<name>A0A0X3VSF6_STRVO</name>
<accession>A0A0X3VSF6</accession>
<evidence type="ECO:0008006" key="5">
    <source>
        <dbReference type="Google" id="ProtNLM"/>
    </source>
</evidence>
<dbReference type="Pfam" id="PF13542">
    <property type="entry name" value="HTH_Tnp_ISL3"/>
    <property type="match status" value="1"/>
</dbReference>
<dbReference type="InterPro" id="IPR032877">
    <property type="entry name" value="Transposase_HTH"/>
</dbReference>
<dbReference type="PANTHER" id="PTHR33498">
    <property type="entry name" value="TRANSPOSASE FOR INSERTION SEQUENCE ELEMENT IS1557"/>
    <property type="match status" value="1"/>
</dbReference>
<feature type="domain" description="Transposase IS204/IS1001/IS1096/IS1165 helix-turn-helix" evidence="1">
    <location>
        <begin position="93"/>
        <end position="140"/>
    </location>
</feature>
<evidence type="ECO:0000259" key="2">
    <source>
        <dbReference type="Pfam" id="PF14690"/>
    </source>
</evidence>
<evidence type="ECO:0000313" key="4">
    <source>
        <dbReference type="Proteomes" id="UP000053413"/>
    </source>
</evidence>
<evidence type="ECO:0000313" key="3">
    <source>
        <dbReference type="EMBL" id="KUL47645.1"/>
    </source>
</evidence>
<dbReference type="PANTHER" id="PTHR33498:SF1">
    <property type="entry name" value="TRANSPOSASE FOR INSERTION SEQUENCE ELEMENT IS1557"/>
    <property type="match status" value="1"/>
</dbReference>
<protein>
    <recommendedName>
        <fullName evidence="5">Transposase IS204/IS1001/IS1096/IS1165 zinc-finger domain-containing protein</fullName>
    </recommendedName>
</protein>
<dbReference type="OrthoDB" id="3238779at2"/>
<gene>
    <name evidence="3" type="ORF">ADL28_32080</name>
</gene>
<dbReference type="Pfam" id="PF14690">
    <property type="entry name" value="Zn_ribbon_ISL3"/>
    <property type="match status" value="1"/>
</dbReference>
<sequence length="238" mass="25938">MSTNSIWKRLLTGERTVVEQVEVDPEADVLVARVRPVARERNRCGICRRPARGYDQGRGRRRWRCLDAGTMKVYLEAELPRVACRTHGVVTAAVPWARHGAGHTRAFDQQAVWMAAECSKSAVAQLMRVSWRTVGAIMARLEARTYELRLPDRGAARGQAAAGCHHFDHIRALPCVASHGFPDLVGPLGLAAEKPAVALLRGHRCASREDPRSGLSACRCLVPEAECCGGGAEDQLGG</sequence>
<reference evidence="4" key="1">
    <citation type="submission" date="2015-10" db="EMBL/GenBank/DDBJ databases">
        <authorList>
            <person name="Ju K.-S."/>
            <person name="Doroghazi J.R."/>
            <person name="Metcalf W.W."/>
        </authorList>
    </citation>
    <scope>NUCLEOTIDE SEQUENCE [LARGE SCALE GENOMIC DNA]</scope>
    <source>
        <strain evidence="4">NRRL F-8817</strain>
    </source>
</reference>
<dbReference type="Proteomes" id="UP000053413">
    <property type="component" value="Unassembled WGS sequence"/>
</dbReference>
<dbReference type="AlphaFoldDB" id="A0A0X3VSF6"/>
<dbReference type="InterPro" id="IPR029261">
    <property type="entry name" value="Transposase_Znf"/>
</dbReference>
<evidence type="ECO:0000259" key="1">
    <source>
        <dbReference type="Pfam" id="PF13542"/>
    </source>
</evidence>
<feature type="domain" description="Transposase IS204/IS1001/IS1096/IS1165 zinc-finger" evidence="2">
    <location>
        <begin position="41"/>
        <end position="87"/>
    </location>
</feature>
<comment type="caution">
    <text evidence="3">The sequence shown here is derived from an EMBL/GenBank/DDBJ whole genome shotgun (WGS) entry which is preliminary data.</text>
</comment>
<organism evidence="3 4">
    <name type="scientific">Streptomyces violaceusniger</name>
    <dbReference type="NCBI Taxonomy" id="68280"/>
    <lineage>
        <taxon>Bacteria</taxon>
        <taxon>Bacillati</taxon>
        <taxon>Actinomycetota</taxon>
        <taxon>Actinomycetes</taxon>
        <taxon>Kitasatosporales</taxon>
        <taxon>Streptomycetaceae</taxon>
        <taxon>Streptomyces</taxon>
        <taxon>Streptomyces violaceusniger group</taxon>
    </lineage>
</organism>